<proteinExistence type="predicted"/>
<evidence type="ECO:0000313" key="2">
    <source>
        <dbReference type="EMBL" id="KOM52127.1"/>
    </source>
</evidence>
<keyword evidence="1" id="KW-0812">Transmembrane</keyword>
<dbReference type="Proteomes" id="UP000053144">
    <property type="component" value="Chromosome 9"/>
</dbReference>
<dbReference type="AlphaFoldDB" id="A0A0L9VB35"/>
<accession>A0A0L9VB35</accession>
<evidence type="ECO:0000313" key="3">
    <source>
        <dbReference type="Proteomes" id="UP000053144"/>
    </source>
</evidence>
<evidence type="ECO:0000256" key="1">
    <source>
        <dbReference type="SAM" id="Phobius"/>
    </source>
</evidence>
<name>A0A0L9VB35_PHAAN</name>
<dbReference type="Gramene" id="KOM52127">
    <property type="protein sequence ID" value="KOM52127"/>
    <property type="gene ID" value="LR48_Vigan09g078600"/>
</dbReference>
<protein>
    <submittedName>
        <fullName evidence="2">Uncharacterized protein</fullName>
    </submittedName>
</protein>
<dbReference type="EMBL" id="CM003379">
    <property type="protein sequence ID" value="KOM52127.1"/>
    <property type="molecule type" value="Genomic_DNA"/>
</dbReference>
<sequence>MRGFEYNPTQPKHSQVFLSSLFFSRFKRNWDELEEELSCQELGTQKGQKEHQKRRLQKVAGCLGALFWGLGADCLAITLGALFWTLCAGLHCFTPKRTS</sequence>
<gene>
    <name evidence="2" type="ORF">LR48_Vigan09g078600</name>
</gene>
<keyword evidence="1" id="KW-0472">Membrane</keyword>
<keyword evidence="1" id="KW-1133">Transmembrane helix</keyword>
<reference evidence="3" key="1">
    <citation type="journal article" date="2015" name="Proc. Natl. Acad. Sci. U.S.A.">
        <title>Genome sequencing of adzuki bean (Vigna angularis) provides insight into high starch and low fat accumulation and domestication.</title>
        <authorList>
            <person name="Yang K."/>
            <person name="Tian Z."/>
            <person name="Chen C."/>
            <person name="Luo L."/>
            <person name="Zhao B."/>
            <person name="Wang Z."/>
            <person name="Yu L."/>
            <person name="Li Y."/>
            <person name="Sun Y."/>
            <person name="Li W."/>
            <person name="Chen Y."/>
            <person name="Li Y."/>
            <person name="Zhang Y."/>
            <person name="Ai D."/>
            <person name="Zhao J."/>
            <person name="Shang C."/>
            <person name="Ma Y."/>
            <person name="Wu B."/>
            <person name="Wang M."/>
            <person name="Gao L."/>
            <person name="Sun D."/>
            <person name="Zhang P."/>
            <person name="Guo F."/>
            <person name="Wang W."/>
            <person name="Li Y."/>
            <person name="Wang J."/>
            <person name="Varshney R.K."/>
            <person name="Wang J."/>
            <person name="Ling H.Q."/>
            <person name="Wan P."/>
        </authorList>
    </citation>
    <scope>NUCLEOTIDE SEQUENCE</scope>
    <source>
        <strain evidence="3">cv. Jingnong 6</strain>
    </source>
</reference>
<feature type="transmembrane region" description="Helical" evidence="1">
    <location>
        <begin position="59"/>
        <end position="86"/>
    </location>
</feature>
<organism evidence="2 3">
    <name type="scientific">Phaseolus angularis</name>
    <name type="common">Azuki bean</name>
    <name type="synonym">Vigna angularis</name>
    <dbReference type="NCBI Taxonomy" id="3914"/>
    <lineage>
        <taxon>Eukaryota</taxon>
        <taxon>Viridiplantae</taxon>
        <taxon>Streptophyta</taxon>
        <taxon>Embryophyta</taxon>
        <taxon>Tracheophyta</taxon>
        <taxon>Spermatophyta</taxon>
        <taxon>Magnoliopsida</taxon>
        <taxon>eudicotyledons</taxon>
        <taxon>Gunneridae</taxon>
        <taxon>Pentapetalae</taxon>
        <taxon>rosids</taxon>
        <taxon>fabids</taxon>
        <taxon>Fabales</taxon>
        <taxon>Fabaceae</taxon>
        <taxon>Papilionoideae</taxon>
        <taxon>50 kb inversion clade</taxon>
        <taxon>NPAAA clade</taxon>
        <taxon>indigoferoid/millettioid clade</taxon>
        <taxon>Phaseoleae</taxon>
        <taxon>Vigna</taxon>
    </lineage>
</organism>